<dbReference type="GO" id="GO:0005829">
    <property type="term" value="C:cytosol"/>
    <property type="evidence" value="ECO:0007669"/>
    <property type="project" value="TreeGrafter"/>
</dbReference>
<keyword evidence="14" id="KW-0548">Nucleotidyltransferase</keyword>
<evidence type="ECO:0000256" key="3">
    <source>
        <dbReference type="ARBA" id="ARBA00022741"/>
    </source>
</evidence>
<dbReference type="InterPro" id="IPR045886">
    <property type="entry name" value="ThiF/MoeB/HesA"/>
</dbReference>
<dbReference type="EMBL" id="FQUQ01000005">
    <property type="protein sequence ID" value="SHG38139.1"/>
    <property type="molecule type" value="Genomic_DNA"/>
</dbReference>
<dbReference type="InterPro" id="IPR036873">
    <property type="entry name" value="Rhodanese-like_dom_sf"/>
</dbReference>
<proteinExistence type="inferred from homology"/>
<dbReference type="GO" id="GO:0008146">
    <property type="term" value="F:sulfotransferase activity"/>
    <property type="evidence" value="ECO:0007669"/>
    <property type="project" value="TreeGrafter"/>
</dbReference>
<dbReference type="PANTHER" id="PTHR10953:SF102">
    <property type="entry name" value="ADENYLYLTRANSFERASE AND SULFURTRANSFERASE MOCS3"/>
    <property type="match status" value="1"/>
</dbReference>
<dbReference type="Gene3D" id="3.40.50.720">
    <property type="entry name" value="NAD(P)-binding Rossmann-like Domain"/>
    <property type="match status" value="1"/>
</dbReference>
<comment type="subunit">
    <text evidence="7">Homodimer. Forms a stable heterotetrameric complex of 2 MoeB and 2 MoaD during adenylation of MoaD.</text>
</comment>
<keyword evidence="4" id="KW-0067">ATP-binding</keyword>
<accession>A0A1M5JCW5</accession>
<dbReference type="CDD" id="cd00757">
    <property type="entry name" value="ThiF_MoeB_HesA_family"/>
    <property type="match status" value="1"/>
</dbReference>
<dbReference type="FunFam" id="3.40.50.720:FF:000033">
    <property type="entry name" value="Adenylyltransferase and sulfurtransferase MOCS3"/>
    <property type="match status" value="1"/>
</dbReference>
<gene>
    <name evidence="14" type="ORF">SAMN04488522_105287</name>
</gene>
<reference evidence="15" key="1">
    <citation type="submission" date="2016-11" db="EMBL/GenBank/DDBJ databases">
        <authorList>
            <person name="Varghese N."/>
            <person name="Submissions S."/>
        </authorList>
    </citation>
    <scope>NUCLEOTIDE SEQUENCE [LARGE SCALE GENOMIC DNA]</scope>
    <source>
        <strain evidence="15">DSM 16990</strain>
    </source>
</reference>
<evidence type="ECO:0000256" key="2">
    <source>
        <dbReference type="ARBA" id="ARBA00022679"/>
    </source>
</evidence>
<evidence type="ECO:0000256" key="5">
    <source>
        <dbReference type="ARBA" id="ARBA00052218"/>
    </source>
</evidence>
<dbReference type="EC" id="2.7.7.80" evidence="8"/>
<keyword evidence="2 14" id="KW-0808">Transferase</keyword>
<sequence>MNNQELKRYDRQILLEELGLEGQEKLRNTAVLVIGAGGLGCPLLLYLAGAGVGKIGIIDGDVVEESNLHRQVLYQMNDLGKNKAQTAADKLRQLNPLIEVQAYPYHLSAENATATLSDYDLVMDGSDNFPTRYLVNDSCVTLNKPLIFGSIFKFEGQVSVFNYQGGPDYRSCYPEAPAAAEQNNCGESGVIGPLPGIIGSIMANECIKVICGFGDQLSGKLLIFNALNYDMQIFNIQPEGAKKDALHEAGTKAATYQEIGQEELQEWKDKEEPFLLIDVREAYEFEEYNIGGTHISLYDLKDKITDIPFQNKLVLCCTSGAKSRMAAKLISKTRKESLFIISLLNTNT</sequence>
<organism evidence="14 15">
    <name type="scientific">Pedobacter caeni</name>
    <dbReference type="NCBI Taxonomy" id="288992"/>
    <lineage>
        <taxon>Bacteria</taxon>
        <taxon>Pseudomonadati</taxon>
        <taxon>Bacteroidota</taxon>
        <taxon>Sphingobacteriia</taxon>
        <taxon>Sphingobacteriales</taxon>
        <taxon>Sphingobacteriaceae</taxon>
        <taxon>Pedobacter</taxon>
    </lineage>
</organism>
<protein>
    <recommendedName>
        <fullName evidence="9">Molybdopterin-synthase adenylyltransferase</fullName>
        <ecNumber evidence="8">2.7.7.80</ecNumber>
    </recommendedName>
    <alternativeName>
        <fullName evidence="12">MoaD protein adenylase</fullName>
    </alternativeName>
    <alternativeName>
        <fullName evidence="10">Molybdopterin-converting factor subunit 1 adenylase</fullName>
    </alternativeName>
    <alternativeName>
        <fullName evidence="11">Sulfur carrier protein MoaD adenylyltransferase</fullName>
    </alternativeName>
</protein>
<evidence type="ECO:0000259" key="13">
    <source>
        <dbReference type="Pfam" id="PF00899"/>
    </source>
</evidence>
<dbReference type="PANTHER" id="PTHR10953">
    <property type="entry name" value="UBIQUITIN-ACTIVATING ENZYME E1"/>
    <property type="match status" value="1"/>
</dbReference>
<comment type="catalytic activity">
    <reaction evidence="5">
        <text>[molybdopterin-synthase sulfur-carrier protein]-C-terminal Gly-Gly + ATP + H(+) = [molybdopterin-synthase sulfur-carrier protein]-C-terminal Gly-Gly-AMP + diphosphate</text>
        <dbReference type="Rhea" id="RHEA:43616"/>
        <dbReference type="Rhea" id="RHEA-COMP:12159"/>
        <dbReference type="Rhea" id="RHEA-COMP:12202"/>
        <dbReference type="ChEBI" id="CHEBI:15378"/>
        <dbReference type="ChEBI" id="CHEBI:30616"/>
        <dbReference type="ChEBI" id="CHEBI:33019"/>
        <dbReference type="ChEBI" id="CHEBI:90618"/>
        <dbReference type="ChEBI" id="CHEBI:90778"/>
        <dbReference type="EC" id="2.7.7.80"/>
    </reaction>
</comment>
<evidence type="ECO:0000313" key="15">
    <source>
        <dbReference type="Proteomes" id="UP000184287"/>
    </source>
</evidence>
<dbReference type="GO" id="GO:0008641">
    <property type="term" value="F:ubiquitin-like modifier activating enzyme activity"/>
    <property type="evidence" value="ECO:0007669"/>
    <property type="project" value="InterPro"/>
</dbReference>
<evidence type="ECO:0000256" key="8">
    <source>
        <dbReference type="ARBA" id="ARBA00066884"/>
    </source>
</evidence>
<dbReference type="RefSeq" id="WP_073234772.1">
    <property type="nucleotide sequence ID" value="NZ_FQUQ01000005.1"/>
</dbReference>
<evidence type="ECO:0000256" key="6">
    <source>
        <dbReference type="ARBA" id="ARBA00055169"/>
    </source>
</evidence>
<keyword evidence="3" id="KW-0547">Nucleotide-binding</keyword>
<dbReference type="Pfam" id="PF00899">
    <property type="entry name" value="ThiF"/>
    <property type="match status" value="1"/>
</dbReference>
<comment type="function">
    <text evidence="6">Catalyzes the adenylation by ATP of the carboxyl group of the C-terminal glycine of sulfur carrier protein MoaD.</text>
</comment>
<evidence type="ECO:0000313" key="14">
    <source>
        <dbReference type="EMBL" id="SHG38139.1"/>
    </source>
</evidence>
<evidence type="ECO:0000256" key="11">
    <source>
        <dbReference type="ARBA" id="ARBA00075328"/>
    </source>
</evidence>
<dbReference type="AlphaFoldDB" id="A0A1M5JCW5"/>
<evidence type="ECO:0000256" key="4">
    <source>
        <dbReference type="ARBA" id="ARBA00022840"/>
    </source>
</evidence>
<dbReference type="GO" id="GO:0004792">
    <property type="term" value="F:thiosulfate-cyanide sulfurtransferase activity"/>
    <property type="evidence" value="ECO:0007669"/>
    <property type="project" value="TreeGrafter"/>
</dbReference>
<feature type="domain" description="THIF-type NAD/FAD binding fold" evidence="13">
    <location>
        <begin position="9"/>
        <end position="238"/>
    </location>
</feature>
<name>A0A1M5JCW5_9SPHI</name>
<dbReference type="OrthoDB" id="9804286at2"/>
<evidence type="ECO:0000256" key="9">
    <source>
        <dbReference type="ARBA" id="ARBA00073635"/>
    </source>
</evidence>
<evidence type="ECO:0000256" key="1">
    <source>
        <dbReference type="ARBA" id="ARBA00009919"/>
    </source>
</evidence>
<dbReference type="Gene3D" id="3.40.250.10">
    <property type="entry name" value="Rhodanese-like domain"/>
    <property type="match status" value="1"/>
</dbReference>
<dbReference type="Proteomes" id="UP000184287">
    <property type="component" value="Unassembled WGS sequence"/>
</dbReference>
<comment type="similarity">
    <text evidence="1">Belongs to the HesA/MoeB/ThiF family.</text>
</comment>
<evidence type="ECO:0000256" key="7">
    <source>
        <dbReference type="ARBA" id="ARBA00063809"/>
    </source>
</evidence>
<dbReference type="InterPro" id="IPR000594">
    <property type="entry name" value="ThiF_NAD_FAD-bd"/>
</dbReference>
<dbReference type="GO" id="GO:0005524">
    <property type="term" value="F:ATP binding"/>
    <property type="evidence" value="ECO:0007669"/>
    <property type="project" value="UniProtKB-KW"/>
</dbReference>
<dbReference type="InterPro" id="IPR035985">
    <property type="entry name" value="Ubiquitin-activating_enz"/>
</dbReference>
<dbReference type="CDD" id="cd00158">
    <property type="entry name" value="RHOD"/>
    <property type="match status" value="1"/>
</dbReference>
<evidence type="ECO:0000256" key="12">
    <source>
        <dbReference type="ARBA" id="ARBA00078531"/>
    </source>
</evidence>
<keyword evidence="15" id="KW-1185">Reference proteome</keyword>
<evidence type="ECO:0000256" key="10">
    <source>
        <dbReference type="ARBA" id="ARBA00075110"/>
    </source>
</evidence>
<dbReference type="GO" id="GO:0061605">
    <property type="term" value="F:molybdopterin-synthase adenylyltransferase activity"/>
    <property type="evidence" value="ECO:0007669"/>
    <property type="project" value="UniProtKB-EC"/>
</dbReference>
<dbReference type="STRING" id="288992.SAMN04488522_105287"/>
<dbReference type="NCBIfam" id="NF004281">
    <property type="entry name" value="PRK05690.1"/>
    <property type="match status" value="1"/>
</dbReference>
<dbReference type="SUPFAM" id="SSF69572">
    <property type="entry name" value="Activating enzymes of the ubiquitin-like proteins"/>
    <property type="match status" value="1"/>
</dbReference>